<dbReference type="EMBL" id="MU005575">
    <property type="protein sequence ID" value="KAF2687213.1"/>
    <property type="molecule type" value="Genomic_DNA"/>
</dbReference>
<feature type="compositionally biased region" description="Acidic residues" evidence="1">
    <location>
        <begin position="512"/>
        <end position="529"/>
    </location>
</feature>
<feature type="region of interest" description="Disordered" evidence="1">
    <location>
        <begin position="18"/>
        <end position="45"/>
    </location>
</feature>
<feature type="compositionally biased region" description="Basic and acidic residues" evidence="1">
    <location>
        <begin position="320"/>
        <end position="364"/>
    </location>
</feature>
<protein>
    <recommendedName>
        <fullName evidence="2">SAP domain-containing protein</fullName>
    </recommendedName>
</protein>
<evidence type="ECO:0000313" key="3">
    <source>
        <dbReference type="EMBL" id="KAF2687213.1"/>
    </source>
</evidence>
<name>A0A6G1JAQ1_9PLEO</name>
<feature type="domain" description="SAP" evidence="2">
    <location>
        <begin position="428"/>
        <end position="462"/>
    </location>
</feature>
<dbReference type="InterPro" id="IPR003034">
    <property type="entry name" value="SAP_dom"/>
</dbReference>
<organism evidence="3 4">
    <name type="scientific">Lentithecium fluviatile CBS 122367</name>
    <dbReference type="NCBI Taxonomy" id="1168545"/>
    <lineage>
        <taxon>Eukaryota</taxon>
        <taxon>Fungi</taxon>
        <taxon>Dikarya</taxon>
        <taxon>Ascomycota</taxon>
        <taxon>Pezizomycotina</taxon>
        <taxon>Dothideomycetes</taxon>
        <taxon>Pleosporomycetidae</taxon>
        <taxon>Pleosporales</taxon>
        <taxon>Massarineae</taxon>
        <taxon>Lentitheciaceae</taxon>
        <taxon>Lentithecium</taxon>
    </lineage>
</organism>
<accession>A0A6G1JAQ1</accession>
<feature type="region of interest" description="Disordered" evidence="1">
    <location>
        <begin position="505"/>
        <end position="529"/>
    </location>
</feature>
<dbReference type="Proteomes" id="UP000799291">
    <property type="component" value="Unassembled WGS sequence"/>
</dbReference>
<dbReference type="AlphaFoldDB" id="A0A6G1JAQ1"/>
<proteinExistence type="predicted"/>
<gene>
    <name evidence="3" type="ORF">K458DRAFT_429165</name>
</gene>
<dbReference type="Pfam" id="PF24625">
    <property type="entry name" value="DUF7626"/>
    <property type="match status" value="1"/>
</dbReference>
<dbReference type="InterPro" id="IPR056043">
    <property type="entry name" value="DUF7626"/>
</dbReference>
<keyword evidence="4" id="KW-1185">Reference proteome</keyword>
<dbReference type="OrthoDB" id="5321209at2759"/>
<feature type="compositionally biased region" description="Basic and acidic residues" evidence="1">
    <location>
        <begin position="30"/>
        <end position="42"/>
    </location>
</feature>
<feature type="domain" description="SAP" evidence="2">
    <location>
        <begin position="463"/>
        <end position="494"/>
    </location>
</feature>
<evidence type="ECO:0000256" key="1">
    <source>
        <dbReference type="SAM" id="MobiDB-lite"/>
    </source>
</evidence>
<feature type="region of interest" description="Disordered" evidence="1">
    <location>
        <begin position="320"/>
        <end position="401"/>
    </location>
</feature>
<sequence>MGDESFVLDMADDAAVDQSMDFGDDMGDMSDEKFSVGGDDRGLGGNDDIMVDGEAGMNVGEADNRNLEGFDDLFEGDDVPPRDTDFLDGSSATHARPAFFGASNKAAERSALRTKYNDGDALIIEEGRDMLISAPSRVPGTFGRRNREKGSTLPAYHKKVSHELDSDDELMIDMREKGYSDRQVTDKLARDGCIRYGAKSIATRISRIRVAQAEHVDWLLKEGYKEWRLEDDQLLMRAYDLADIEIRYEIERICAWRFKKVSEYMRRLDKSAMFGANACRERYTAMIDGTAVIPTDQDDDPDARRLEMEMFRQKREVERAVEQAEKDKKEAQQQRIKDEARSRQAKKAAETAVRRDKMRQEKANRAVKRAAQASIRAQKSSAHKKKKAERHAAIRAEKDAEEAEKLRKKVRTEALNPKNFMADSPDPRADLSFDDLQMLCADRDLSKKGGKTEILRRLIAADEALKTTELKALLRSKGISLGGNNTQMRLQLALANAMGCPSYQGPGAINEAAEEGDDEELSDYGFESD</sequence>
<reference evidence="3" key="1">
    <citation type="journal article" date="2020" name="Stud. Mycol.">
        <title>101 Dothideomycetes genomes: a test case for predicting lifestyles and emergence of pathogens.</title>
        <authorList>
            <person name="Haridas S."/>
            <person name="Albert R."/>
            <person name="Binder M."/>
            <person name="Bloem J."/>
            <person name="Labutti K."/>
            <person name="Salamov A."/>
            <person name="Andreopoulos B."/>
            <person name="Baker S."/>
            <person name="Barry K."/>
            <person name="Bills G."/>
            <person name="Bluhm B."/>
            <person name="Cannon C."/>
            <person name="Castanera R."/>
            <person name="Culley D."/>
            <person name="Daum C."/>
            <person name="Ezra D."/>
            <person name="Gonzalez J."/>
            <person name="Henrissat B."/>
            <person name="Kuo A."/>
            <person name="Liang C."/>
            <person name="Lipzen A."/>
            <person name="Lutzoni F."/>
            <person name="Magnuson J."/>
            <person name="Mondo S."/>
            <person name="Nolan M."/>
            <person name="Ohm R."/>
            <person name="Pangilinan J."/>
            <person name="Park H.-J."/>
            <person name="Ramirez L."/>
            <person name="Alfaro M."/>
            <person name="Sun H."/>
            <person name="Tritt A."/>
            <person name="Yoshinaga Y."/>
            <person name="Zwiers L.-H."/>
            <person name="Turgeon B."/>
            <person name="Goodwin S."/>
            <person name="Spatafora J."/>
            <person name="Crous P."/>
            <person name="Grigoriev I."/>
        </authorList>
    </citation>
    <scope>NUCLEOTIDE SEQUENCE</scope>
    <source>
        <strain evidence="3">CBS 122367</strain>
    </source>
</reference>
<evidence type="ECO:0000259" key="2">
    <source>
        <dbReference type="SMART" id="SM00513"/>
    </source>
</evidence>
<evidence type="ECO:0000313" key="4">
    <source>
        <dbReference type="Proteomes" id="UP000799291"/>
    </source>
</evidence>
<dbReference type="SMART" id="SM00513">
    <property type="entry name" value="SAP"/>
    <property type="match status" value="2"/>
</dbReference>